<evidence type="ECO:0000313" key="2">
    <source>
        <dbReference type="EMBL" id="RJP65373.1"/>
    </source>
</evidence>
<sequence>MRWNLFLSVFAAILLLLLPTNGPADVGDCTLCGETCDPSAYGYELIETFTGAETLTYAWFADEYQFIGTGEYFDYSPGTSYAFGEEWDLSFLGRVFTTDLWTVGDITYLTWTTETYGDFSGHITCNEVEMTPEGPMIGETFRTVGVSDTLPAAPFEFDLSAYDYVWQGEWTVTGIRRCIDPVYGEHACEIDFVSTGRVYAKPKVAFTLPACTDCGPACDPLENGYQLVEHITGEQTTRFQEGALPVVFSDQYWYEAGDITAFNRTWDLSPVGKFWSKYSGPEGKTWKTVWDSENGGEWSGHHTCNDFFGGFGPAGPAIGQRFTITGLADTTPPGLDIPDSSCYDYLWTGEWVIRALVPCPDAVACAIVTFDVTGAVYARPIDRDGDSFAVCEECNDNDSSVYPGAPELCDGKDNNCDGVIPAAEYDLDGDGYRGCEGDCNDSDPDINPAASELPGNMADENCDGSLGNCDPSIAWKNHGQYVRCVAHETDALIEAGVLTQDEGDALISSAAQSAIGK</sequence>
<accession>A0A419EQ48</accession>
<protein>
    <submittedName>
        <fullName evidence="2">Uncharacterized protein</fullName>
    </submittedName>
</protein>
<gene>
    <name evidence="2" type="ORF">C4532_17785</name>
</gene>
<dbReference type="AlphaFoldDB" id="A0A419EQ48"/>
<feature type="chain" id="PRO_5019540824" evidence="1">
    <location>
        <begin position="25"/>
        <end position="517"/>
    </location>
</feature>
<feature type="signal peptide" evidence="1">
    <location>
        <begin position="1"/>
        <end position="24"/>
    </location>
</feature>
<dbReference type="EMBL" id="QZKI01000128">
    <property type="protein sequence ID" value="RJP65373.1"/>
    <property type="molecule type" value="Genomic_DNA"/>
</dbReference>
<name>A0A419EQ48_9BACT</name>
<keyword evidence="1" id="KW-0732">Signal</keyword>
<comment type="caution">
    <text evidence="2">The sequence shown here is derived from an EMBL/GenBank/DDBJ whole genome shotgun (WGS) entry which is preliminary data.</text>
</comment>
<organism evidence="2 3">
    <name type="scientific">Candidatus Abyssobacteria bacterium SURF_17</name>
    <dbReference type="NCBI Taxonomy" id="2093361"/>
    <lineage>
        <taxon>Bacteria</taxon>
        <taxon>Pseudomonadati</taxon>
        <taxon>Candidatus Hydrogenedentota</taxon>
        <taxon>Candidatus Abyssobacteria</taxon>
    </lineage>
</organism>
<reference evidence="2 3" key="1">
    <citation type="journal article" date="2017" name="ISME J.">
        <title>Energy and carbon metabolisms in a deep terrestrial subsurface fluid microbial community.</title>
        <authorList>
            <person name="Momper L."/>
            <person name="Jungbluth S.P."/>
            <person name="Lee M.D."/>
            <person name="Amend J.P."/>
        </authorList>
    </citation>
    <scope>NUCLEOTIDE SEQUENCE [LARGE SCALE GENOMIC DNA]</scope>
    <source>
        <strain evidence="2">SURF_17</strain>
    </source>
</reference>
<dbReference type="InterPro" id="IPR021655">
    <property type="entry name" value="Put_metal-bd"/>
</dbReference>
<dbReference type="Proteomes" id="UP000285961">
    <property type="component" value="Unassembled WGS sequence"/>
</dbReference>
<evidence type="ECO:0000256" key="1">
    <source>
        <dbReference type="SAM" id="SignalP"/>
    </source>
</evidence>
<evidence type="ECO:0000313" key="3">
    <source>
        <dbReference type="Proteomes" id="UP000285961"/>
    </source>
</evidence>
<proteinExistence type="predicted"/>
<dbReference type="Pfam" id="PF11617">
    <property type="entry name" value="Cu-binding_MopE"/>
    <property type="match status" value="2"/>
</dbReference>